<evidence type="ECO:0000313" key="2">
    <source>
        <dbReference type="Proteomes" id="UP001054252"/>
    </source>
</evidence>
<evidence type="ECO:0000313" key="1">
    <source>
        <dbReference type="EMBL" id="GKV41111.1"/>
    </source>
</evidence>
<gene>
    <name evidence="1" type="ORF">SLEP1_g48685</name>
</gene>
<reference evidence="1 2" key="1">
    <citation type="journal article" date="2021" name="Commun. Biol.">
        <title>The genome of Shorea leprosula (Dipterocarpaceae) highlights the ecological relevance of drought in aseasonal tropical rainforests.</title>
        <authorList>
            <person name="Ng K.K.S."/>
            <person name="Kobayashi M.J."/>
            <person name="Fawcett J.A."/>
            <person name="Hatakeyama M."/>
            <person name="Paape T."/>
            <person name="Ng C.H."/>
            <person name="Ang C.C."/>
            <person name="Tnah L.H."/>
            <person name="Lee C.T."/>
            <person name="Nishiyama T."/>
            <person name="Sese J."/>
            <person name="O'Brien M.J."/>
            <person name="Copetti D."/>
            <person name="Mohd Noor M.I."/>
            <person name="Ong R.C."/>
            <person name="Putra M."/>
            <person name="Sireger I.Z."/>
            <person name="Indrioko S."/>
            <person name="Kosugi Y."/>
            <person name="Izuno A."/>
            <person name="Isagi Y."/>
            <person name="Lee S.L."/>
            <person name="Shimizu K.K."/>
        </authorList>
    </citation>
    <scope>NUCLEOTIDE SEQUENCE [LARGE SCALE GENOMIC DNA]</scope>
    <source>
        <strain evidence="1">214</strain>
    </source>
</reference>
<comment type="caution">
    <text evidence="1">The sequence shown here is derived from an EMBL/GenBank/DDBJ whole genome shotgun (WGS) entry which is preliminary data.</text>
</comment>
<organism evidence="1 2">
    <name type="scientific">Rubroshorea leprosula</name>
    <dbReference type="NCBI Taxonomy" id="152421"/>
    <lineage>
        <taxon>Eukaryota</taxon>
        <taxon>Viridiplantae</taxon>
        <taxon>Streptophyta</taxon>
        <taxon>Embryophyta</taxon>
        <taxon>Tracheophyta</taxon>
        <taxon>Spermatophyta</taxon>
        <taxon>Magnoliopsida</taxon>
        <taxon>eudicotyledons</taxon>
        <taxon>Gunneridae</taxon>
        <taxon>Pentapetalae</taxon>
        <taxon>rosids</taxon>
        <taxon>malvids</taxon>
        <taxon>Malvales</taxon>
        <taxon>Dipterocarpaceae</taxon>
        <taxon>Rubroshorea</taxon>
    </lineage>
</organism>
<protein>
    <submittedName>
        <fullName evidence="1">Uncharacterized protein</fullName>
    </submittedName>
</protein>
<name>A0AAV5LWQ2_9ROSI</name>
<dbReference type="Proteomes" id="UP001054252">
    <property type="component" value="Unassembled WGS sequence"/>
</dbReference>
<proteinExistence type="predicted"/>
<sequence length="92" mass="10440">MALFEDECTKPKVDSLAEQKAHYQKWERANRLGILVMKKSISSSLNVSVPNETNAKKFLDAIGQWFQESEKAETGQLMQKLCNMQYDGGVLD</sequence>
<accession>A0AAV5LWQ2</accession>
<dbReference type="AlphaFoldDB" id="A0AAV5LWQ2"/>
<keyword evidence="2" id="KW-1185">Reference proteome</keyword>
<dbReference type="EMBL" id="BPVZ01000147">
    <property type="protein sequence ID" value="GKV41111.1"/>
    <property type="molecule type" value="Genomic_DNA"/>
</dbReference>